<keyword evidence="2" id="KW-0449">Lipoprotein</keyword>
<evidence type="ECO:0000259" key="1">
    <source>
        <dbReference type="Pfam" id="PF19489"/>
    </source>
</evidence>
<dbReference type="Gene3D" id="1.10.530.10">
    <property type="match status" value="1"/>
</dbReference>
<dbReference type="RefSeq" id="WP_043142223.1">
    <property type="nucleotide sequence ID" value="NZ_AP022337.1"/>
</dbReference>
<gene>
    <name evidence="2" type="ORF">OA50_02685</name>
</gene>
<protein>
    <submittedName>
        <fullName evidence="2">Putative Lipoprotein</fullName>
    </submittedName>
</protein>
<dbReference type="PATRIC" id="fig|1515334.3.peg.2702"/>
<evidence type="ECO:0000313" key="3">
    <source>
        <dbReference type="Proteomes" id="UP000030960"/>
    </source>
</evidence>
<dbReference type="PROSITE" id="PS51257">
    <property type="entry name" value="PROKAR_LIPOPROTEIN"/>
    <property type="match status" value="1"/>
</dbReference>
<dbReference type="InterPro" id="IPR045795">
    <property type="entry name" value="SLT_4"/>
</dbReference>
<sequence>MSRVLRALVIVLLAASCGGGGGSGTSPRNLDNACSILEQRPGYYRAFRSAERRWGVPVHVQMATIYQESKFDSDARTPFRYSLGVIPIGRQSSAFGYSQALDGTWDEYLADAGRRGARRDNIRDATDFMGWYMDLSHKELGIPKSDARRHYLAYHEGRTGYRRGSYNAKSWLLRVSTQVGERAVLYERQLRNCRAAR</sequence>
<evidence type="ECO:0000313" key="2">
    <source>
        <dbReference type="EMBL" id="KHQ52649.1"/>
    </source>
</evidence>
<feature type="domain" description="Transglycosylase SLT" evidence="1">
    <location>
        <begin position="7"/>
        <end position="193"/>
    </location>
</feature>
<comment type="caution">
    <text evidence="2">The sequence shown here is derived from an EMBL/GenBank/DDBJ whole genome shotgun (WGS) entry which is preliminary data.</text>
</comment>
<keyword evidence="3" id="KW-1185">Reference proteome</keyword>
<dbReference type="Pfam" id="PF19489">
    <property type="entry name" value="SLT_4"/>
    <property type="match status" value="1"/>
</dbReference>
<proteinExistence type="predicted"/>
<dbReference type="OrthoDB" id="9789144at2"/>
<dbReference type="Proteomes" id="UP000030960">
    <property type="component" value="Unassembled WGS sequence"/>
</dbReference>
<dbReference type="GeneID" id="66501912"/>
<reference evidence="2 3" key="1">
    <citation type="submission" date="2014-10" db="EMBL/GenBank/DDBJ databases">
        <title>Genome sequence of Ponticoccus sp. strain UMTAT08 isolated from clonal culture of toxic dinoflagellate Alexandrium tamiyavanichii.</title>
        <authorList>
            <person name="Gan H.Y."/>
            <person name="Muhd D.-D."/>
            <person name="Mohd Noor M.E."/>
            <person name="Yeong Y.S."/>
            <person name="Usup G."/>
        </authorList>
    </citation>
    <scope>NUCLEOTIDE SEQUENCE [LARGE SCALE GENOMIC DNA]</scope>
    <source>
        <strain evidence="2 3">UMTAT08</strain>
    </source>
</reference>
<accession>A0A0B3SQE7</accession>
<organism evidence="2 3">
    <name type="scientific">Mameliella alba</name>
    <dbReference type="NCBI Taxonomy" id="561184"/>
    <lineage>
        <taxon>Bacteria</taxon>
        <taxon>Pseudomonadati</taxon>
        <taxon>Pseudomonadota</taxon>
        <taxon>Alphaproteobacteria</taxon>
        <taxon>Rhodobacterales</taxon>
        <taxon>Roseobacteraceae</taxon>
        <taxon>Mameliella</taxon>
    </lineage>
</organism>
<dbReference type="EMBL" id="JSUQ01000010">
    <property type="protein sequence ID" value="KHQ52649.1"/>
    <property type="molecule type" value="Genomic_DNA"/>
</dbReference>
<dbReference type="AlphaFoldDB" id="A0A0B3SQE7"/>
<dbReference type="CDD" id="cd00442">
    <property type="entry name" value="Lyz-like"/>
    <property type="match status" value="1"/>
</dbReference>
<accession>A0A225PU34</accession>
<dbReference type="SUPFAM" id="SSF53955">
    <property type="entry name" value="Lysozyme-like"/>
    <property type="match status" value="1"/>
</dbReference>
<name>A0A0B3SQE7_9RHOB</name>
<dbReference type="InterPro" id="IPR023346">
    <property type="entry name" value="Lysozyme-like_dom_sf"/>
</dbReference>